<dbReference type="STRING" id="1173027.Mic7113_2928"/>
<accession>K9WE82</accession>
<keyword evidence="3" id="KW-1185">Reference proteome</keyword>
<proteinExistence type="predicted"/>
<gene>
    <name evidence="2" type="ORF">Mic7113_2928</name>
</gene>
<evidence type="ECO:0000313" key="2">
    <source>
        <dbReference type="EMBL" id="AFZ18705.1"/>
    </source>
</evidence>
<dbReference type="GO" id="GO:0004622">
    <property type="term" value="F:phosphatidylcholine lysophospholipase activity"/>
    <property type="evidence" value="ECO:0007669"/>
    <property type="project" value="TreeGrafter"/>
</dbReference>
<dbReference type="InterPro" id="IPR013830">
    <property type="entry name" value="SGNH_hydro"/>
</dbReference>
<evidence type="ECO:0000259" key="1">
    <source>
        <dbReference type="Pfam" id="PF13472"/>
    </source>
</evidence>
<dbReference type="Gene3D" id="3.40.50.1110">
    <property type="entry name" value="SGNH hydrolase"/>
    <property type="match status" value="1"/>
</dbReference>
<dbReference type="EMBL" id="CP003630">
    <property type="protein sequence ID" value="AFZ18705.1"/>
    <property type="molecule type" value="Genomic_DNA"/>
</dbReference>
<sequence length="371" mass="40901">MSDPYLLAASVISVGPICAPPPPALPLRQLDELSTLLVSTTAKLFKSVVTPEIVPLVETVSAEFSPPSPSPAQWRTQPVSQSLTPILIPSEAQEATQQDTTNLPVLPKPQFTALFPTSGSQLYLQRLAALKAGTLFTRLPADSFQSLWAKGTHTKAQPLPSPTHEQWKRLLEQEAKAVAKGQGANRLTILLGDSLTLWFPSQRLPGRQLWLNQGISGENSGQIRRRLSAFAQTQPDTIYVLAGINDLRQGVADDVILNNLRQIVQRLRQNHPRGQVVLQSILPARLNAISNERIRNLNQQIAGIAQREGAGFLNLHPLFTDEQGEMRQELTTDGIHLSHQGYEVWQKGLQYAESALAAKRAERTRKLSDRS</sequence>
<dbReference type="KEGG" id="mic:Mic7113_2928"/>
<evidence type="ECO:0000313" key="3">
    <source>
        <dbReference type="Proteomes" id="UP000010471"/>
    </source>
</evidence>
<dbReference type="HOGENOM" id="CLU_063054_0_0_3"/>
<dbReference type="OrthoDB" id="2513075at2"/>
<protein>
    <submittedName>
        <fullName evidence="2">Lysophospholipase L1-like esterase</fullName>
    </submittedName>
</protein>
<dbReference type="PANTHER" id="PTHR30383">
    <property type="entry name" value="THIOESTERASE 1/PROTEASE 1/LYSOPHOSPHOLIPASE L1"/>
    <property type="match status" value="1"/>
</dbReference>
<dbReference type="SUPFAM" id="SSF52266">
    <property type="entry name" value="SGNH hydrolase"/>
    <property type="match status" value="1"/>
</dbReference>
<organism evidence="2 3">
    <name type="scientific">Allocoleopsis franciscana PCC 7113</name>
    <dbReference type="NCBI Taxonomy" id="1173027"/>
    <lineage>
        <taxon>Bacteria</taxon>
        <taxon>Bacillati</taxon>
        <taxon>Cyanobacteriota</taxon>
        <taxon>Cyanophyceae</taxon>
        <taxon>Coleofasciculales</taxon>
        <taxon>Coleofasciculaceae</taxon>
        <taxon>Allocoleopsis</taxon>
        <taxon>Allocoleopsis franciscana</taxon>
    </lineage>
</organism>
<dbReference type="InterPro" id="IPR051532">
    <property type="entry name" value="Ester_Hydrolysis_Enzymes"/>
</dbReference>
<feature type="domain" description="SGNH hydrolase-type esterase" evidence="1">
    <location>
        <begin position="203"/>
        <end position="344"/>
    </location>
</feature>
<dbReference type="eggNOG" id="COG2755">
    <property type="taxonomic scope" value="Bacteria"/>
</dbReference>
<dbReference type="InterPro" id="IPR036514">
    <property type="entry name" value="SGNH_hydro_sf"/>
</dbReference>
<dbReference type="Proteomes" id="UP000010471">
    <property type="component" value="Chromosome"/>
</dbReference>
<dbReference type="PANTHER" id="PTHR30383:SF5">
    <property type="entry name" value="SGNH HYDROLASE-TYPE ESTERASE DOMAIN-CONTAINING PROTEIN"/>
    <property type="match status" value="1"/>
</dbReference>
<name>K9WE82_9CYAN</name>
<dbReference type="Pfam" id="PF13472">
    <property type="entry name" value="Lipase_GDSL_2"/>
    <property type="match status" value="1"/>
</dbReference>
<dbReference type="AlphaFoldDB" id="K9WE82"/>
<dbReference type="RefSeq" id="WP_015182854.1">
    <property type="nucleotide sequence ID" value="NC_019738.1"/>
</dbReference>
<reference evidence="2 3" key="1">
    <citation type="submission" date="2012-06" db="EMBL/GenBank/DDBJ databases">
        <title>Finished chromosome of genome of Microcoleus sp. PCC 7113.</title>
        <authorList>
            <consortium name="US DOE Joint Genome Institute"/>
            <person name="Gugger M."/>
            <person name="Coursin T."/>
            <person name="Rippka R."/>
            <person name="Tandeau De Marsac N."/>
            <person name="Huntemann M."/>
            <person name="Wei C.-L."/>
            <person name="Han J."/>
            <person name="Detter J.C."/>
            <person name="Han C."/>
            <person name="Tapia R."/>
            <person name="Chen A."/>
            <person name="Kyrpides N."/>
            <person name="Mavromatis K."/>
            <person name="Markowitz V."/>
            <person name="Szeto E."/>
            <person name="Ivanova N."/>
            <person name="Pagani I."/>
            <person name="Pati A."/>
            <person name="Goodwin L."/>
            <person name="Nordberg H.P."/>
            <person name="Cantor M.N."/>
            <person name="Hua S.X."/>
            <person name="Woyke T."/>
            <person name="Kerfeld C.A."/>
        </authorList>
    </citation>
    <scope>NUCLEOTIDE SEQUENCE [LARGE SCALE GENOMIC DNA]</scope>
    <source>
        <strain evidence="2 3">PCC 7113</strain>
    </source>
</reference>